<evidence type="ECO:0000256" key="1">
    <source>
        <dbReference type="SAM" id="MobiDB-lite"/>
    </source>
</evidence>
<keyword evidence="3" id="KW-1185">Reference proteome</keyword>
<comment type="caution">
    <text evidence="2">The sequence shown here is derived from an EMBL/GenBank/DDBJ whole genome shotgun (WGS) entry which is preliminary data.</text>
</comment>
<dbReference type="EMBL" id="JWZX01003245">
    <property type="protein sequence ID" value="KOO22849.1"/>
    <property type="molecule type" value="Genomic_DNA"/>
</dbReference>
<evidence type="ECO:0000313" key="2">
    <source>
        <dbReference type="EMBL" id="KOO22849.1"/>
    </source>
</evidence>
<feature type="region of interest" description="Disordered" evidence="1">
    <location>
        <begin position="63"/>
        <end position="82"/>
    </location>
</feature>
<reference evidence="3" key="1">
    <citation type="journal article" date="2015" name="PLoS Genet.">
        <title>Genome Sequence and Transcriptome Analyses of Chrysochromulina tobin: Metabolic Tools for Enhanced Algal Fitness in the Prominent Order Prymnesiales (Haptophyceae).</title>
        <authorList>
            <person name="Hovde B.T."/>
            <person name="Deodato C.R."/>
            <person name="Hunsperger H.M."/>
            <person name="Ryken S.A."/>
            <person name="Yost W."/>
            <person name="Jha R.K."/>
            <person name="Patterson J."/>
            <person name="Monnat R.J. Jr."/>
            <person name="Barlow S.B."/>
            <person name="Starkenburg S.R."/>
            <person name="Cattolico R.A."/>
        </authorList>
    </citation>
    <scope>NUCLEOTIDE SEQUENCE</scope>
    <source>
        <strain evidence="3">CCMP291</strain>
    </source>
</reference>
<sequence length="122" mass="13335">MSGQDARRVSKEDILAGQSPGLFWTMEEPTGLTAENSSRRASSEEMFKEQILKGVSPGIFWSMPPKGGEEFPKSSLAENSTEKTSVRTLSGVIPESVQKASKWARVKDEILAGKSPGLFWSD</sequence>
<dbReference type="Proteomes" id="UP000037460">
    <property type="component" value="Unassembled WGS sequence"/>
</dbReference>
<dbReference type="AlphaFoldDB" id="A0A0M0J8C4"/>
<proteinExistence type="predicted"/>
<accession>A0A0M0J8C4</accession>
<gene>
    <name evidence="2" type="ORF">Ctob_011007</name>
</gene>
<organism evidence="2 3">
    <name type="scientific">Chrysochromulina tobinii</name>
    <dbReference type="NCBI Taxonomy" id="1460289"/>
    <lineage>
        <taxon>Eukaryota</taxon>
        <taxon>Haptista</taxon>
        <taxon>Haptophyta</taxon>
        <taxon>Prymnesiophyceae</taxon>
        <taxon>Prymnesiales</taxon>
        <taxon>Chrysochromulinaceae</taxon>
        <taxon>Chrysochromulina</taxon>
    </lineage>
</organism>
<protein>
    <submittedName>
        <fullName evidence="2">Uncharacterized protein</fullName>
    </submittedName>
</protein>
<evidence type="ECO:0000313" key="3">
    <source>
        <dbReference type="Proteomes" id="UP000037460"/>
    </source>
</evidence>
<name>A0A0M0J8C4_9EUKA</name>